<dbReference type="AlphaFoldDB" id="A0A562LWY5"/>
<evidence type="ECO:0000313" key="2">
    <source>
        <dbReference type="EMBL" id="TWI12063.1"/>
    </source>
</evidence>
<protein>
    <recommendedName>
        <fullName evidence="1">DUF5666 domain-containing protein</fullName>
    </recommendedName>
</protein>
<organism evidence="2 3">
    <name type="scientific">Aerolutibacter ruishenii</name>
    <dbReference type="NCBI Taxonomy" id="686800"/>
    <lineage>
        <taxon>Bacteria</taxon>
        <taxon>Pseudomonadati</taxon>
        <taxon>Pseudomonadota</taxon>
        <taxon>Gammaproteobacteria</taxon>
        <taxon>Lysobacterales</taxon>
        <taxon>Lysobacteraceae</taxon>
        <taxon>Aerolutibacter</taxon>
    </lineage>
</organism>
<dbReference type="OrthoDB" id="6023596at2"/>
<dbReference type="Pfam" id="PF18914">
    <property type="entry name" value="DUF5666"/>
    <property type="match status" value="2"/>
</dbReference>
<name>A0A562LWY5_9GAMM</name>
<proteinExistence type="predicted"/>
<keyword evidence="3" id="KW-1185">Reference proteome</keyword>
<evidence type="ECO:0000259" key="1">
    <source>
        <dbReference type="Pfam" id="PF18914"/>
    </source>
</evidence>
<dbReference type="RefSeq" id="WP_144813573.1">
    <property type="nucleotide sequence ID" value="NZ_VLKP01000004.1"/>
</dbReference>
<gene>
    <name evidence="2" type="ORF">IP93_01344</name>
</gene>
<reference evidence="2 3" key="1">
    <citation type="journal article" date="2015" name="Stand. Genomic Sci.">
        <title>Genomic Encyclopedia of Bacterial and Archaeal Type Strains, Phase III: the genomes of soil and plant-associated and newly described type strains.</title>
        <authorList>
            <person name="Whitman W.B."/>
            <person name="Woyke T."/>
            <person name="Klenk H.P."/>
            <person name="Zhou Y."/>
            <person name="Lilburn T.G."/>
            <person name="Beck B.J."/>
            <person name="De Vos P."/>
            <person name="Vandamme P."/>
            <person name="Eisen J.A."/>
            <person name="Garrity G."/>
            <person name="Hugenholtz P."/>
            <person name="Kyrpides N.C."/>
        </authorList>
    </citation>
    <scope>NUCLEOTIDE SEQUENCE [LARGE SCALE GENOMIC DNA]</scope>
    <source>
        <strain evidence="2 3">CGMCC 1.10136</strain>
    </source>
</reference>
<comment type="caution">
    <text evidence="2">The sequence shown here is derived from an EMBL/GenBank/DDBJ whole genome shotgun (WGS) entry which is preliminary data.</text>
</comment>
<dbReference type="Proteomes" id="UP000316471">
    <property type="component" value="Unassembled WGS sequence"/>
</dbReference>
<dbReference type="EMBL" id="VLKP01000004">
    <property type="protein sequence ID" value="TWI12063.1"/>
    <property type="molecule type" value="Genomic_DNA"/>
</dbReference>
<dbReference type="InterPro" id="IPR043724">
    <property type="entry name" value="DUF5666"/>
</dbReference>
<accession>A0A562LWY5</accession>
<feature type="domain" description="DUF5666" evidence="1">
    <location>
        <begin position="81"/>
        <end position="126"/>
    </location>
</feature>
<sequence length="223" mass="25355">MNASTPIFLGWRRVRPGLLAMLVSMLSLAGCVTPYGGYPGDGYGQEYGTERMLGTVQEVDLRAGRIQLAADAQRYSRSSYVDVMFDRDTRLYYQRRQVDIAGLERGDRISIDAVRSDGRLWARSIEVVHNVRDGQGGDYYGGDLQGSVSYVDTRTRMIEITRGGYSGRPERVYYDGRTRVEYRGQVLRPEQLQRGDVIRVQARPSGNDWIAERIWVEVDARSR</sequence>
<evidence type="ECO:0000313" key="3">
    <source>
        <dbReference type="Proteomes" id="UP000316471"/>
    </source>
</evidence>
<feature type="domain" description="DUF5666" evidence="1">
    <location>
        <begin position="172"/>
        <end position="214"/>
    </location>
</feature>